<dbReference type="RefSeq" id="WP_036182549.1">
    <property type="nucleotide sequence ID" value="NZ_AVDA01000002.1"/>
</dbReference>
<dbReference type="InterPro" id="IPR023375">
    <property type="entry name" value="ADC_dom_sf"/>
</dbReference>
<keyword evidence="2" id="KW-1185">Reference proteome</keyword>
<sequence>MNSYEHQRLNHPRQVPWIMKQTWLDTLFIHYPVKADELAKLVPKHLPIDTFEKMAWISIVPYLTTSVRMRGLPPIPGMNRFPGFNVRTYVHLNGKPGVYFFNLAAANWFTAKMAKRFFKLPYIYLNMNFQRNGNYIQFESDPYRKNDEKLKWIYRPISEPRLAQKGSLEEWLVERYCLYTINQKGEPFRSDIIHHSWLIHDAEVESQHRSILPEFNIFPSNENAIFHYSKRAEVNIWPILPCLKNQ</sequence>
<dbReference type="PANTHER" id="PTHR39186">
    <property type="entry name" value="DUF2071 FAMILY PROTEIN"/>
    <property type="match status" value="1"/>
</dbReference>
<evidence type="ECO:0000313" key="2">
    <source>
        <dbReference type="Proteomes" id="UP000030416"/>
    </source>
</evidence>
<dbReference type="STRING" id="1384049.CD29_02780"/>
<evidence type="ECO:0008006" key="3">
    <source>
        <dbReference type="Google" id="ProtNLM"/>
    </source>
</evidence>
<organism evidence="1 2">
    <name type="scientific">Ureibacillus manganicus DSM 26584</name>
    <dbReference type="NCBI Taxonomy" id="1384049"/>
    <lineage>
        <taxon>Bacteria</taxon>
        <taxon>Bacillati</taxon>
        <taxon>Bacillota</taxon>
        <taxon>Bacilli</taxon>
        <taxon>Bacillales</taxon>
        <taxon>Caryophanaceae</taxon>
        <taxon>Ureibacillus</taxon>
    </lineage>
</organism>
<proteinExistence type="predicted"/>
<dbReference type="PANTHER" id="PTHR39186:SF1">
    <property type="entry name" value="DUF2071 DOMAIN-CONTAINING PROTEIN"/>
    <property type="match status" value="1"/>
</dbReference>
<gene>
    <name evidence="1" type="ORF">CD29_02780</name>
</gene>
<dbReference type="SUPFAM" id="SSF160104">
    <property type="entry name" value="Acetoacetate decarboxylase-like"/>
    <property type="match status" value="1"/>
</dbReference>
<evidence type="ECO:0000313" key="1">
    <source>
        <dbReference type="EMBL" id="KGR80294.1"/>
    </source>
</evidence>
<dbReference type="Pfam" id="PF09844">
    <property type="entry name" value="DUF2071"/>
    <property type="match status" value="1"/>
</dbReference>
<dbReference type="OrthoDB" id="150993at2"/>
<dbReference type="InterPro" id="IPR018644">
    <property type="entry name" value="DUF2071"/>
</dbReference>
<reference evidence="1 2" key="1">
    <citation type="submission" date="2014-02" db="EMBL/GenBank/DDBJ databases">
        <title>Draft genome sequence of Lysinibacillus manganicus DSM 26584T.</title>
        <authorList>
            <person name="Zhang F."/>
            <person name="Wang G."/>
            <person name="Zhang L."/>
        </authorList>
    </citation>
    <scope>NUCLEOTIDE SEQUENCE [LARGE SCALE GENOMIC DNA]</scope>
    <source>
        <strain evidence="1 2">DSM 26584</strain>
    </source>
</reference>
<accession>A0A0A3I6G2</accession>
<dbReference type="EMBL" id="JPVN01000002">
    <property type="protein sequence ID" value="KGR80294.1"/>
    <property type="molecule type" value="Genomic_DNA"/>
</dbReference>
<dbReference type="eggNOG" id="COG3361">
    <property type="taxonomic scope" value="Bacteria"/>
</dbReference>
<name>A0A0A3I6G2_9BACL</name>
<dbReference type="AlphaFoldDB" id="A0A0A3I6G2"/>
<dbReference type="Proteomes" id="UP000030416">
    <property type="component" value="Unassembled WGS sequence"/>
</dbReference>
<comment type="caution">
    <text evidence="1">The sequence shown here is derived from an EMBL/GenBank/DDBJ whole genome shotgun (WGS) entry which is preliminary data.</text>
</comment>
<protein>
    <recommendedName>
        <fullName evidence="3">DUF2071 domain-containing protein</fullName>
    </recommendedName>
</protein>